<evidence type="ECO:0000256" key="2">
    <source>
        <dbReference type="ARBA" id="ARBA00022527"/>
    </source>
</evidence>
<dbReference type="STRING" id="554155.C5FIU8"/>
<dbReference type="PROSITE" id="PS50011">
    <property type="entry name" value="PROTEIN_KINASE_DOM"/>
    <property type="match status" value="1"/>
</dbReference>
<keyword evidence="4" id="KW-0547">Nucleotide-binding</keyword>
<dbReference type="PANTHER" id="PTHR24343:SF121">
    <property type="entry name" value="MATERNAL EMBRYONIC LEUCINE ZIPPER KINASE"/>
    <property type="match status" value="1"/>
</dbReference>
<dbReference type="RefSeq" id="XP_002849074.1">
    <property type="nucleotide sequence ID" value="XM_002849028.1"/>
</dbReference>
<keyword evidence="5 10" id="KW-0418">Kinase</keyword>
<evidence type="ECO:0000256" key="1">
    <source>
        <dbReference type="ARBA" id="ARBA00012513"/>
    </source>
</evidence>
<dbReference type="HOGENOM" id="CLU_566148_0_0_1"/>
<feature type="domain" description="Protein kinase" evidence="9">
    <location>
        <begin position="9"/>
        <end position="322"/>
    </location>
</feature>
<evidence type="ECO:0000259" key="9">
    <source>
        <dbReference type="PROSITE" id="PS50011"/>
    </source>
</evidence>
<dbReference type="InterPro" id="IPR000719">
    <property type="entry name" value="Prot_kinase_dom"/>
</dbReference>
<evidence type="ECO:0000256" key="6">
    <source>
        <dbReference type="ARBA" id="ARBA00022840"/>
    </source>
</evidence>
<organism evidence="10 11">
    <name type="scientific">Arthroderma otae (strain ATCC MYA-4605 / CBS 113480)</name>
    <name type="common">Microsporum canis</name>
    <dbReference type="NCBI Taxonomy" id="554155"/>
    <lineage>
        <taxon>Eukaryota</taxon>
        <taxon>Fungi</taxon>
        <taxon>Dikarya</taxon>
        <taxon>Ascomycota</taxon>
        <taxon>Pezizomycotina</taxon>
        <taxon>Eurotiomycetes</taxon>
        <taxon>Eurotiomycetidae</taxon>
        <taxon>Onygenales</taxon>
        <taxon>Arthrodermataceae</taxon>
        <taxon>Microsporum</taxon>
    </lineage>
</organism>
<dbReference type="GO" id="GO:0004674">
    <property type="term" value="F:protein serine/threonine kinase activity"/>
    <property type="evidence" value="ECO:0007669"/>
    <property type="project" value="UniProtKB-KW"/>
</dbReference>
<name>C5FIU8_ARTOC</name>
<keyword evidence="11" id="KW-1185">Reference proteome</keyword>
<dbReference type="EMBL" id="DS995702">
    <property type="protein sequence ID" value="EEQ29189.1"/>
    <property type="molecule type" value="Genomic_DNA"/>
</dbReference>
<sequence>MGFYETDALHKHNYVGGGGSAYVYHVSPMIVVKTVRPDRDFKEEEEIGHPLHGDIAFYERFNARQDRCPHIVECFLMFPDYLFLSFCPNKAFIHYYLEHCQEREDDRLFGRFIRVKEYQDPALIARWIQQLTSALEYVEKMGYCHNDLNSMNCLLDERLNLKLSDFGRASTIGQYLECSMAPWALKLSAGPLAGTHGLCSARTEQFAVGSFLYFLVYGYNPYDDINLEGPELERRFKVMDFPELNRHEIFDELISACWYNVYPTMYMVAYDFKRKTKDIGTMPEEYEIIDRTKGRKTSEALNRTSNTRIAVGLKRLIVHFRLRRWVILNNIALISIIMERVESFATFPVLRIPVGIFIITSNGGVEAIIVLSRYPFSYDDDILWRLSTKRFQTILSSLYFTSAYKIATKGVFSLYNWKYAWVRITQGLFVDGWVEVLSEIRLNGDTPVSDFKVIAPSLAHSRGYEFLVAIEAVLWSIRYKAC</sequence>
<evidence type="ECO:0000313" key="10">
    <source>
        <dbReference type="EMBL" id="EEQ29189.1"/>
    </source>
</evidence>
<comment type="catalytic activity">
    <reaction evidence="7">
        <text>L-threonyl-[protein] + ATP = O-phospho-L-threonyl-[protein] + ADP + H(+)</text>
        <dbReference type="Rhea" id="RHEA:46608"/>
        <dbReference type="Rhea" id="RHEA-COMP:11060"/>
        <dbReference type="Rhea" id="RHEA-COMP:11605"/>
        <dbReference type="ChEBI" id="CHEBI:15378"/>
        <dbReference type="ChEBI" id="CHEBI:30013"/>
        <dbReference type="ChEBI" id="CHEBI:30616"/>
        <dbReference type="ChEBI" id="CHEBI:61977"/>
        <dbReference type="ChEBI" id="CHEBI:456216"/>
        <dbReference type="EC" id="2.7.11.1"/>
    </reaction>
</comment>
<evidence type="ECO:0000256" key="3">
    <source>
        <dbReference type="ARBA" id="ARBA00022679"/>
    </source>
</evidence>
<comment type="catalytic activity">
    <reaction evidence="8">
        <text>L-seryl-[protein] + ATP = O-phospho-L-seryl-[protein] + ADP + H(+)</text>
        <dbReference type="Rhea" id="RHEA:17989"/>
        <dbReference type="Rhea" id="RHEA-COMP:9863"/>
        <dbReference type="Rhea" id="RHEA-COMP:11604"/>
        <dbReference type="ChEBI" id="CHEBI:15378"/>
        <dbReference type="ChEBI" id="CHEBI:29999"/>
        <dbReference type="ChEBI" id="CHEBI:30616"/>
        <dbReference type="ChEBI" id="CHEBI:83421"/>
        <dbReference type="ChEBI" id="CHEBI:456216"/>
        <dbReference type="EC" id="2.7.11.1"/>
    </reaction>
</comment>
<evidence type="ECO:0000256" key="4">
    <source>
        <dbReference type="ARBA" id="ARBA00022741"/>
    </source>
</evidence>
<keyword evidence="2" id="KW-0723">Serine/threonine-protein kinase</keyword>
<keyword evidence="3" id="KW-0808">Transferase</keyword>
<dbReference type="SUPFAM" id="SSF56112">
    <property type="entry name" value="Protein kinase-like (PK-like)"/>
    <property type="match status" value="1"/>
</dbReference>
<dbReference type="Gene3D" id="1.10.510.10">
    <property type="entry name" value="Transferase(Phosphotransferase) domain 1"/>
    <property type="match status" value="1"/>
</dbReference>
<evidence type="ECO:0000256" key="7">
    <source>
        <dbReference type="ARBA" id="ARBA00047899"/>
    </source>
</evidence>
<dbReference type="EC" id="2.7.11.1" evidence="1"/>
<reference evidence="11" key="1">
    <citation type="journal article" date="2012" name="MBio">
        <title>Comparative genome analysis of Trichophyton rubrum and related dermatophytes reveals candidate genes involved in infection.</title>
        <authorList>
            <person name="Martinez D.A."/>
            <person name="Oliver B.G."/>
            <person name="Graeser Y."/>
            <person name="Goldberg J.M."/>
            <person name="Li W."/>
            <person name="Martinez-Rossi N.M."/>
            <person name="Monod M."/>
            <person name="Shelest E."/>
            <person name="Barton R.C."/>
            <person name="Birch E."/>
            <person name="Brakhage A.A."/>
            <person name="Chen Z."/>
            <person name="Gurr S.J."/>
            <person name="Heiman D."/>
            <person name="Heitman J."/>
            <person name="Kosti I."/>
            <person name="Rossi A."/>
            <person name="Saif S."/>
            <person name="Samalova M."/>
            <person name="Saunders C.W."/>
            <person name="Shea T."/>
            <person name="Summerbell R.C."/>
            <person name="Xu J."/>
            <person name="Young S."/>
            <person name="Zeng Q."/>
            <person name="Birren B.W."/>
            <person name="Cuomo C.A."/>
            <person name="White T.C."/>
        </authorList>
    </citation>
    <scope>NUCLEOTIDE SEQUENCE [LARGE SCALE GENOMIC DNA]</scope>
    <source>
        <strain evidence="11">ATCC MYA-4605 / CBS 113480</strain>
    </source>
</reference>
<dbReference type="GeneID" id="9229126"/>
<dbReference type="AlphaFoldDB" id="C5FIU8"/>
<dbReference type="GO" id="GO:0005524">
    <property type="term" value="F:ATP binding"/>
    <property type="evidence" value="ECO:0007669"/>
    <property type="project" value="UniProtKB-KW"/>
</dbReference>
<accession>C5FIU8</accession>
<dbReference type="Proteomes" id="UP000002035">
    <property type="component" value="Unassembled WGS sequence"/>
</dbReference>
<proteinExistence type="predicted"/>
<evidence type="ECO:0000256" key="8">
    <source>
        <dbReference type="ARBA" id="ARBA00048679"/>
    </source>
</evidence>
<protein>
    <recommendedName>
        <fullName evidence="1">non-specific serine/threonine protein kinase</fullName>
        <ecNumber evidence="1">2.7.11.1</ecNumber>
    </recommendedName>
</protein>
<keyword evidence="6" id="KW-0067">ATP-binding</keyword>
<dbReference type="VEuPathDB" id="FungiDB:MCYG_02008"/>
<evidence type="ECO:0000256" key="5">
    <source>
        <dbReference type="ARBA" id="ARBA00022777"/>
    </source>
</evidence>
<dbReference type="PANTHER" id="PTHR24343">
    <property type="entry name" value="SERINE/THREONINE KINASE"/>
    <property type="match status" value="1"/>
</dbReference>
<evidence type="ECO:0000313" key="11">
    <source>
        <dbReference type="Proteomes" id="UP000002035"/>
    </source>
</evidence>
<dbReference type="Pfam" id="PF00069">
    <property type="entry name" value="Pkinase"/>
    <property type="match status" value="1"/>
</dbReference>
<gene>
    <name evidence="10" type="ORF">MCYG_02008</name>
</gene>
<dbReference type="OrthoDB" id="1668230at2759"/>
<dbReference type="eggNOG" id="KOG0583">
    <property type="taxonomic scope" value="Eukaryota"/>
</dbReference>
<dbReference type="InterPro" id="IPR011009">
    <property type="entry name" value="Kinase-like_dom_sf"/>
</dbReference>
<dbReference type="SMART" id="SM00220">
    <property type="entry name" value="S_TKc"/>
    <property type="match status" value="1"/>
</dbReference>